<feature type="region of interest" description="Disordered" evidence="8">
    <location>
        <begin position="443"/>
        <end position="464"/>
    </location>
</feature>
<keyword evidence="11" id="KW-1185">Reference proteome</keyword>
<feature type="compositionally biased region" description="Basic residues" evidence="8">
    <location>
        <begin position="74"/>
        <end position="86"/>
    </location>
</feature>
<dbReference type="GO" id="GO:0005794">
    <property type="term" value="C:Golgi apparatus"/>
    <property type="evidence" value="ECO:0000318"/>
    <property type="project" value="GO_Central"/>
</dbReference>
<feature type="transmembrane region" description="Helical" evidence="7">
    <location>
        <begin position="366"/>
        <end position="399"/>
    </location>
</feature>
<evidence type="ECO:0000256" key="8">
    <source>
        <dbReference type="SAM" id="MobiDB-lite"/>
    </source>
</evidence>
<comment type="domain">
    <text evidence="7">The DHHC domain is required for palmitoyltransferase activity.</text>
</comment>
<dbReference type="InterPro" id="IPR001594">
    <property type="entry name" value="Palmitoyltrfase_DHHC"/>
</dbReference>
<feature type="region of interest" description="Disordered" evidence="8">
    <location>
        <begin position="484"/>
        <end position="524"/>
    </location>
</feature>
<evidence type="ECO:0000256" key="1">
    <source>
        <dbReference type="ARBA" id="ARBA00004141"/>
    </source>
</evidence>
<dbReference type="Pfam" id="PF01529">
    <property type="entry name" value="DHHC"/>
    <property type="match status" value="1"/>
</dbReference>
<comment type="similarity">
    <text evidence="7">Belongs to the DHHC palmitoyltransferase family.</text>
</comment>
<evidence type="ECO:0000256" key="5">
    <source>
        <dbReference type="ARBA" id="ARBA00023136"/>
    </source>
</evidence>
<keyword evidence="4 7" id="KW-1133">Transmembrane helix</keyword>
<sequence length="623" mass="69247">MSPSPLRFPLLSTSELRTFHFERARGTKGNNYSSRLSRRTSKNLPGRDPVGEGSPAGPAGDGGRVKGGVDVSHRGGRVPGRGRPRRGMGSADSCRWDVRRSPGGRSSARYADRPLYCSEPLGIFHHYFQCCCALCYRMKCFGRSLRQVEPEEEPNKSEPVCPPQGSRVNGWSLPLHSFQGIAWAVYSYMAVVGFGIYIPLLPYAWKHGAYAIIGAVFAFHFIIHLAAVTIDPADPNVRGKKNYGHPVPALDRNKHKHAIQNQYCHLCEVSVGPKAKHCSTCNKCIAEFDHHCKWLNNCVGSRNYWYFFSSVASAVVGVVFVMIVILYVFIQHFVNPMELRTAPQFEGIFRNNTWLMFLPLAPVESTAAGILLVAAITLCLAVTSLFLLGHLLFFHLYLLGKQLSTFDYMTQGRRSRKKRNKAEETSSEADGVKDWSLRCSLNKSRSMSSPSRAPEGPDVSVPSFQQTKLRKACPPWHLHCQRVANKAQDSSESNAGNQNITERDFTSEKDNNGSPLEVTSNCDSFSSMEIPAGAMDSLMLLYSAHANSRSDLHDQILQTVENSLIWESEEEPSELNCTVTESKEAVEAVQPSYPADASLPVSERPPQEETQFPQTEKISILPL</sequence>
<dbReference type="OrthoDB" id="9909019at2759"/>
<protein>
    <recommendedName>
        <fullName evidence="7">Palmitoyltransferase</fullName>
        <ecNumber evidence="7">2.3.1.225</ecNumber>
    </recommendedName>
</protein>
<evidence type="ECO:0000313" key="11">
    <source>
        <dbReference type="Proteomes" id="UP000002279"/>
    </source>
</evidence>
<feature type="compositionally biased region" description="Polar residues" evidence="8">
    <location>
        <begin position="487"/>
        <end position="500"/>
    </location>
</feature>
<dbReference type="GeneTree" id="ENSGT00940000161608"/>
<reference evidence="10 11" key="1">
    <citation type="journal article" date="2008" name="Nature">
        <title>Genome analysis of the platypus reveals unique signatures of evolution.</title>
        <authorList>
            <person name="Warren W.C."/>
            <person name="Hillier L.W."/>
            <person name="Marshall Graves J.A."/>
            <person name="Birney E."/>
            <person name="Ponting C.P."/>
            <person name="Grutzner F."/>
            <person name="Belov K."/>
            <person name="Miller W."/>
            <person name="Clarke L."/>
            <person name="Chinwalla A.T."/>
            <person name="Yang S.P."/>
            <person name="Heger A."/>
            <person name="Locke D.P."/>
            <person name="Miethke P."/>
            <person name="Waters P.D."/>
            <person name="Veyrunes F."/>
            <person name="Fulton L."/>
            <person name="Fulton B."/>
            <person name="Graves T."/>
            <person name="Wallis J."/>
            <person name="Puente X.S."/>
            <person name="Lopez-Otin C."/>
            <person name="Ordonez G.R."/>
            <person name="Eichler E.E."/>
            <person name="Chen L."/>
            <person name="Cheng Z."/>
            <person name="Deakin J.E."/>
            <person name="Alsop A."/>
            <person name="Thompson K."/>
            <person name="Kirby P."/>
            <person name="Papenfuss A.T."/>
            <person name="Wakefield M.J."/>
            <person name="Olender T."/>
            <person name="Lancet D."/>
            <person name="Huttley G.A."/>
            <person name="Smit A.F."/>
            <person name="Pask A."/>
            <person name="Temple-Smith P."/>
            <person name="Batzer M.A."/>
            <person name="Walker J.A."/>
            <person name="Konkel M.K."/>
            <person name="Harris R.S."/>
            <person name="Whittington C.M."/>
            <person name="Wong E.S."/>
            <person name="Gemmell N.J."/>
            <person name="Buschiazzo E."/>
            <person name="Vargas Jentzsch I.M."/>
            <person name="Merkel A."/>
            <person name="Schmitz J."/>
            <person name="Zemann A."/>
            <person name="Churakov G."/>
            <person name="Kriegs J.O."/>
            <person name="Brosius J."/>
            <person name="Murchison E.P."/>
            <person name="Sachidanandam R."/>
            <person name="Smith C."/>
            <person name="Hannon G.J."/>
            <person name="Tsend-Ayush E."/>
            <person name="McMillan D."/>
            <person name="Attenborough R."/>
            <person name="Rens W."/>
            <person name="Ferguson-Smith M."/>
            <person name="Lefevre C.M."/>
            <person name="Sharp J.A."/>
            <person name="Nicholas K.R."/>
            <person name="Ray D.A."/>
            <person name="Kube M."/>
            <person name="Reinhardt R."/>
            <person name="Pringle T.H."/>
            <person name="Taylor J."/>
            <person name="Jones R.C."/>
            <person name="Nixon B."/>
            <person name="Dacheux J.L."/>
            <person name="Niwa H."/>
            <person name="Sekita Y."/>
            <person name="Huang X."/>
            <person name="Stark A."/>
            <person name="Kheradpour P."/>
            <person name="Kellis M."/>
            <person name="Flicek P."/>
            <person name="Chen Y."/>
            <person name="Webber C."/>
            <person name="Hardison R."/>
            <person name="Nelson J."/>
            <person name="Hallsworth-Pepin K."/>
            <person name="Delehaunty K."/>
            <person name="Markovic C."/>
            <person name="Minx P."/>
            <person name="Feng Y."/>
            <person name="Kremitzki C."/>
            <person name="Mitreva M."/>
            <person name="Glasscock J."/>
            <person name="Wylie T."/>
            <person name="Wohldmann P."/>
            <person name="Thiru P."/>
            <person name="Nhan M.N."/>
            <person name="Pohl C.S."/>
            <person name="Smith S.M."/>
            <person name="Hou S."/>
            <person name="Nefedov M."/>
            <person name="de Jong P.J."/>
            <person name="Renfree M.B."/>
            <person name="Mardis E.R."/>
            <person name="Wilson R.K."/>
        </authorList>
    </citation>
    <scope>NUCLEOTIDE SEQUENCE [LARGE SCALE GENOMIC DNA]</scope>
    <source>
        <strain evidence="10 11">Glennie</strain>
    </source>
</reference>
<feature type="transmembrane region" description="Helical" evidence="7">
    <location>
        <begin position="181"/>
        <end position="203"/>
    </location>
</feature>
<accession>A0A6I8NUR7</accession>
<dbReference type="KEGG" id="oaa:100074104"/>
<feature type="domain" description="Palmitoyltransferase DHHC" evidence="9">
    <location>
        <begin position="259"/>
        <end position="411"/>
    </location>
</feature>
<dbReference type="PANTHER" id="PTHR22883">
    <property type="entry name" value="ZINC FINGER DHHC DOMAIN CONTAINING PROTEIN"/>
    <property type="match status" value="1"/>
</dbReference>
<dbReference type="GO" id="GO:0016020">
    <property type="term" value="C:membrane"/>
    <property type="evidence" value="ECO:0007669"/>
    <property type="project" value="UniProtKB-SubCell"/>
</dbReference>
<comment type="catalytic activity">
    <reaction evidence="7">
        <text>L-cysteinyl-[protein] + hexadecanoyl-CoA = S-hexadecanoyl-L-cysteinyl-[protein] + CoA</text>
        <dbReference type="Rhea" id="RHEA:36683"/>
        <dbReference type="Rhea" id="RHEA-COMP:10131"/>
        <dbReference type="Rhea" id="RHEA-COMP:11032"/>
        <dbReference type="ChEBI" id="CHEBI:29950"/>
        <dbReference type="ChEBI" id="CHEBI:57287"/>
        <dbReference type="ChEBI" id="CHEBI:57379"/>
        <dbReference type="ChEBI" id="CHEBI:74151"/>
        <dbReference type="EC" id="2.3.1.225"/>
    </reaction>
</comment>
<dbReference type="InterPro" id="IPR039859">
    <property type="entry name" value="PFA4/ZDH16/20/ERF2-like"/>
</dbReference>
<feature type="transmembrane region" description="Helical" evidence="7">
    <location>
        <begin position="209"/>
        <end position="230"/>
    </location>
</feature>
<name>A0A6I8NUR7_ORNAN</name>
<reference evidence="10" key="3">
    <citation type="submission" date="2025-09" db="UniProtKB">
        <authorList>
            <consortium name="Ensembl"/>
        </authorList>
    </citation>
    <scope>IDENTIFICATION</scope>
    <source>
        <strain evidence="10">Glennie</strain>
    </source>
</reference>
<dbReference type="GO" id="GO:0019706">
    <property type="term" value="F:protein-cysteine S-palmitoyltransferase activity"/>
    <property type="evidence" value="ECO:0000318"/>
    <property type="project" value="GO_Central"/>
</dbReference>
<dbReference type="PROSITE" id="PS50216">
    <property type="entry name" value="DHHC"/>
    <property type="match status" value="1"/>
</dbReference>
<dbReference type="GO" id="GO:0006612">
    <property type="term" value="P:protein targeting to membrane"/>
    <property type="evidence" value="ECO:0000318"/>
    <property type="project" value="GO_Central"/>
</dbReference>
<comment type="subcellular location">
    <subcellularLocation>
        <location evidence="1">Membrane</location>
        <topology evidence="1">Multi-pass membrane protein</topology>
    </subcellularLocation>
</comment>
<feature type="region of interest" description="Disordered" evidence="8">
    <location>
        <begin position="26"/>
        <end position="107"/>
    </location>
</feature>
<feature type="transmembrane region" description="Helical" evidence="7">
    <location>
        <begin position="304"/>
        <end position="330"/>
    </location>
</feature>
<dbReference type="PANTHER" id="PTHR22883:SF22">
    <property type="entry name" value="PALMITOYLTRANSFERASE ZDHHC11-RELATED"/>
    <property type="match status" value="1"/>
</dbReference>
<evidence type="ECO:0000256" key="7">
    <source>
        <dbReference type="RuleBase" id="RU079119"/>
    </source>
</evidence>
<dbReference type="GeneID" id="100074104"/>
<dbReference type="Proteomes" id="UP000002279">
    <property type="component" value="Chromosome X3"/>
</dbReference>
<dbReference type="AlphaFoldDB" id="A0A6I8NUR7"/>
<dbReference type="EC" id="2.3.1.225" evidence="7"/>
<reference evidence="10" key="2">
    <citation type="submission" date="2025-08" db="UniProtKB">
        <authorList>
            <consortium name="Ensembl"/>
        </authorList>
    </citation>
    <scope>IDENTIFICATION</scope>
    <source>
        <strain evidence="10">Glennie</strain>
    </source>
</reference>
<gene>
    <name evidence="10" type="primary">LOC100074104</name>
</gene>
<feature type="compositionally biased region" description="Polar residues" evidence="8">
    <location>
        <begin position="608"/>
        <end position="617"/>
    </location>
</feature>
<evidence type="ECO:0000256" key="2">
    <source>
        <dbReference type="ARBA" id="ARBA00022679"/>
    </source>
</evidence>
<organism evidence="10 11">
    <name type="scientific">Ornithorhynchus anatinus</name>
    <name type="common">Duckbill platypus</name>
    <dbReference type="NCBI Taxonomy" id="9258"/>
    <lineage>
        <taxon>Eukaryota</taxon>
        <taxon>Metazoa</taxon>
        <taxon>Chordata</taxon>
        <taxon>Craniata</taxon>
        <taxon>Vertebrata</taxon>
        <taxon>Euteleostomi</taxon>
        <taxon>Mammalia</taxon>
        <taxon>Monotremata</taxon>
        <taxon>Ornithorhynchidae</taxon>
        <taxon>Ornithorhynchus</taxon>
    </lineage>
</organism>
<dbReference type="InParanoid" id="A0A6I8NUR7"/>
<evidence type="ECO:0000256" key="6">
    <source>
        <dbReference type="ARBA" id="ARBA00023315"/>
    </source>
</evidence>
<dbReference type="GO" id="GO:0005783">
    <property type="term" value="C:endoplasmic reticulum"/>
    <property type="evidence" value="ECO:0000318"/>
    <property type="project" value="GO_Central"/>
</dbReference>
<evidence type="ECO:0000313" key="10">
    <source>
        <dbReference type="Ensembl" id="ENSOANP00000044822.1"/>
    </source>
</evidence>
<keyword evidence="6 7" id="KW-0012">Acyltransferase</keyword>
<keyword evidence="2 7" id="KW-0808">Transferase</keyword>
<keyword evidence="3 7" id="KW-0812">Transmembrane</keyword>
<feature type="compositionally biased region" description="Polar residues" evidence="8">
    <location>
        <begin position="512"/>
        <end position="524"/>
    </location>
</feature>
<feature type="compositionally biased region" description="Basic and acidic residues" evidence="8">
    <location>
        <begin position="501"/>
        <end position="511"/>
    </location>
</feature>
<dbReference type="OMA" id="NTWLMFL"/>
<evidence type="ECO:0000259" key="9">
    <source>
        <dbReference type="Pfam" id="PF01529"/>
    </source>
</evidence>
<evidence type="ECO:0000256" key="3">
    <source>
        <dbReference type="ARBA" id="ARBA00022692"/>
    </source>
</evidence>
<dbReference type="Bgee" id="ENSOANG00000043052">
    <property type="expression patterns" value="Expressed in liver and 5 other cell types or tissues"/>
</dbReference>
<proteinExistence type="inferred from homology"/>
<evidence type="ECO:0000256" key="4">
    <source>
        <dbReference type="ARBA" id="ARBA00022989"/>
    </source>
</evidence>
<feature type="region of interest" description="Disordered" evidence="8">
    <location>
        <begin position="586"/>
        <end position="623"/>
    </location>
</feature>
<keyword evidence="5 7" id="KW-0472">Membrane</keyword>
<dbReference type="GO" id="GO:0140374">
    <property type="term" value="P:antiviral innate immune response"/>
    <property type="evidence" value="ECO:0000318"/>
    <property type="project" value="GO_Central"/>
</dbReference>
<dbReference type="RefSeq" id="XP_028909942.1">
    <property type="nucleotide sequence ID" value="XM_029054109.1"/>
</dbReference>
<dbReference type="Ensembl" id="ENSOANT00000068350.1">
    <property type="protein sequence ID" value="ENSOANP00000044822.1"/>
    <property type="gene ID" value="ENSOANG00000043052.1"/>
</dbReference>